<dbReference type="SUPFAM" id="SSF53955">
    <property type="entry name" value="Lysozyme-like"/>
    <property type="match status" value="1"/>
</dbReference>
<organism evidence="3 4">
    <name type="scientific">Vibrio neptunius</name>
    <dbReference type="NCBI Taxonomy" id="170651"/>
    <lineage>
        <taxon>Bacteria</taxon>
        <taxon>Pseudomonadati</taxon>
        <taxon>Pseudomonadota</taxon>
        <taxon>Gammaproteobacteria</taxon>
        <taxon>Vibrionales</taxon>
        <taxon>Vibrionaceae</taxon>
        <taxon>Vibrio</taxon>
    </lineage>
</organism>
<gene>
    <name evidence="3" type="ORF">JYA62_06780</name>
</gene>
<accession>A0ABS2ZYM3</accession>
<evidence type="ECO:0000256" key="1">
    <source>
        <dbReference type="ARBA" id="ARBA00022529"/>
    </source>
</evidence>
<dbReference type="PANTHER" id="PTHR37406:SF1">
    <property type="entry name" value="T4-TYPE LYSOZYME 1-RELATED"/>
    <property type="match status" value="1"/>
</dbReference>
<protein>
    <submittedName>
        <fullName evidence="3">Uncharacterized protein</fullName>
    </submittedName>
</protein>
<dbReference type="InterPro" id="IPR023346">
    <property type="entry name" value="Lysozyme-like_dom_sf"/>
</dbReference>
<sequence>MSETNPNFDVMRAYISENEGYRTKVYADTKGNLTIGIGYNLEQQGARQAINALGVNYDELCEGRLSLTNAPIDTLFEQSMNTAINGARKTVNNFNLIKPARQIVVGDKKVEDRHFLKNNRIFQVKHCFSY</sequence>
<dbReference type="InterPro" id="IPR023347">
    <property type="entry name" value="Lysozyme_dom_sf"/>
</dbReference>
<keyword evidence="4" id="KW-1185">Reference proteome</keyword>
<keyword evidence="2" id="KW-0081">Bacteriolytic enzyme</keyword>
<dbReference type="RefSeq" id="WP_206369414.1">
    <property type="nucleotide sequence ID" value="NZ_CAWPTM010000123.1"/>
</dbReference>
<dbReference type="InterPro" id="IPR052619">
    <property type="entry name" value="Phage_lysozyme-like"/>
</dbReference>
<evidence type="ECO:0000313" key="3">
    <source>
        <dbReference type="EMBL" id="MBN3577376.1"/>
    </source>
</evidence>
<evidence type="ECO:0000313" key="4">
    <source>
        <dbReference type="Proteomes" id="UP000779070"/>
    </source>
</evidence>
<dbReference type="Gene3D" id="1.10.530.40">
    <property type="match status" value="1"/>
</dbReference>
<dbReference type="Proteomes" id="UP000779070">
    <property type="component" value="Unassembled WGS sequence"/>
</dbReference>
<dbReference type="EMBL" id="JAFHLB010000006">
    <property type="protein sequence ID" value="MBN3577376.1"/>
    <property type="molecule type" value="Genomic_DNA"/>
</dbReference>
<reference evidence="3 4" key="1">
    <citation type="submission" date="2021-02" db="EMBL/GenBank/DDBJ databases">
        <title>Draft Genome Sequences of 5 Vibrio neptunius Strains Isolated From of Bivalve Hatcheries.</title>
        <authorList>
            <person name="Galvis F."/>
            <person name="Barja J.L."/>
            <person name="Lemos M.L."/>
            <person name="Balado M."/>
        </authorList>
    </citation>
    <scope>NUCLEOTIDE SEQUENCE [LARGE SCALE GENOMIC DNA]</scope>
    <source>
        <strain evidence="3 4">PP-145.98</strain>
    </source>
</reference>
<dbReference type="PANTHER" id="PTHR37406">
    <property type="entry name" value="T4-TYPE LYSOZYME 1-RELATED"/>
    <property type="match status" value="1"/>
</dbReference>
<keyword evidence="1" id="KW-0929">Antimicrobial</keyword>
<proteinExistence type="predicted"/>
<evidence type="ECO:0000256" key="2">
    <source>
        <dbReference type="ARBA" id="ARBA00022638"/>
    </source>
</evidence>
<comment type="caution">
    <text evidence="3">The sequence shown here is derived from an EMBL/GenBank/DDBJ whole genome shotgun (WGS) entry which is preliminary data.</text>
</comment>
<name>A0ABS2ZYM3_9VIBR</name>